<evidence type="ECO:0000313" key="10">
    <source>
        <dbReference type="Proteomes" id="UP000230027"/>
    </source>
</evidence>
<feature type="binding site" evidence="6">
    <location>
        <position position="229"/>
    </location>
    <ligand>
        <name>substrate</name>
    </ligand>
</feature>
<dbReference type="GO" id="GO:0004345">
    <property type="term" value="F:glucose-6-phosphate dehydrogenase activity"/>
    <property type="evidence" value="ECO:0007669"/>
    <property type="project" value="UniProtKB-UniRule"/>
</dbReference>
<proteinExistence type="inferred from homology"/>
<comment type="similarity">
    <text evidence="6">Belongs to the glucose-6-phosphate dehydrogenase family.</text>
</comment>
<comment type="function">
    <text evidence="6">Catalyzes the oxidation of glucose 6-phosphate to 6-phosphogluconolactone.</text>
</comment>
<dbReference type="InterPro" id="IPR022675">
    <property type="entry name" value="G6P_DH_C"/>
</dbReference>
<dbReference type="Gene3D" id="3.40.50.720">
    <property type="entry name" value="NAD(P)-binding Rossmann-like Domain"/>
    <property type="match status" value="1"/>
</dbReference>
<comment type="catalytic activity">
    <reaction evidence="6">
        <text>D-glucose 6-phosphate + NADP(+) = 6-phospho-D-glucono-1,5-lactone + NADPH + H(+)</text>
        <dbReference type="Rhea" id="RHEA:15841"/>
        <dbReference type="ChEBI" id="CHEBI:15378"/>
        <dbReference type="ChEBI" id="CHEBI:57783"/>
        <dbReference type="ChEBI" id="CHEBI:57955"/>
        <dbReference type="ChEBI" id="CHEBI:58349"/>
        <dbReference type="ChEBI" id="CHEBI:61548"/>
        <dbReference type="EC" id="1.1.1.49"/>
    </reaction>
</comment>
<dbReference type="PIRSF" id="PIRSF000110">
    <property type="entry name" value="G6PD"/>
    <property type="match status" value="1"/>
</dbReference>
<comment type="caution">
    <text evidence="9">The sequence shown here is derived from an EMBL/GenBank/DDBJ whole genome shotgun (WGS) entry which is preliminary data.</text>
</comment>
<keyword evidence="4 6" id="KW-0560">Oxidoreductase</keyword>
<evidence type="ECO:0000256" key="5">
    <source>
        <dbReference type="ARBA" id="ARBA00023277"/>
    </source>
</evidence>
<dbReference type="NCBIfam" id="TIGR00871">
    <property type="entry name" value="zwf"/>
    <property type="match status" value="1"/>
</dbReference>
<dbReference type="PRINTS" id="PR00079">
    <property type="entry name" value="G6PDHDRGNASE"/>
</dbReference>
<feature type="binding site" evidence="6">
    <location>
        <position position="195"/>
    </location>
    <ligand>
        <name>substrate</name>
    </ligand>
</feature>
<feature type="domain" description="Glucose-6-phosphate dehydrogenase NAD-binding" evidence="7">
    <location>
        <begin position="17"/>
        <end position="200"/>
    </location>
</feature>
<sequence>MSGEIPSSKFELPTVFVILGVTGDLVKKKILRALYHLYHKNRLPKKFLVYGFSRRDFDDHMLKNYLLEIMKKNNFKEPEKYDFFLDAFHYVKGDFLQIDAYSKLAKTLGNIDGEWRICSNKLFYLAVPPSVYSSIITNLHDSGLTAPCSPEEGWTRVILEKPFGTDLKTAIDLDRQLGKLFKEEQIYRVDHYLAKETVKNILVFRFSNTFLTPAWNNKYIEKIEVKLLEKIDIAGRGAFYDRVGALRDVGQNHMLQLLGLFIMDNPNKFTAEDIKKKRSEALASLQIMKEEEVATSTMRAQYEGYKNEKGVSKNSKSETCFRIETRSNLPHFEGVPLVLESGKSRECDKTEVVVTFRETPLCLYEIENEQKNTFHYHIRPDEKITMKFFAKKPGYKVEIAEHELGFDYKKAYSKDLFVDDYESLLFDIIHGDQTIFVSTKEILSEWRFIEPILKVWHEKNKPEMKSYLKIK</sequence>
<dbReference type="EMBL" id="PFOD01000047">
    <property type="protein sequence ID" value="PIZ65500.1"/>
    <property type="molecule type" value="Genomic_DNA"/>
</dbReference>
<evidence type="ECO:0000256" key="4">
    <source>
        <dbReference type="ARBA" id="ARBA00023002"/>
    </source>
</evidence>
<dbReference type="PANTHER" id="PTHR23429:SF0">
    <property type="entry name" value="GLUCOSE-6-PHOSPHATE 1-DEHYDROGENASE"/>
    <property type="match status" value="1"/>
</dbReference>
<evidence type="ECO:0000313" key="9">
    <source>
        <dbReference type="EMBL" id="PIZ65500.1"/>
    </source>
</evidence>
<dbReference type="GO" id="GO:0050661">
    <property type="term" value="F:NADP binding"/>
    <property type="evidence" value="ECO:0007669"/>
    <property type="project" value="UniProtKB-UniRule"/>
</dbReference>
<dbReference type="InterPro" id="IPR022674">
    <property type="entry name" value="G6P_DH_NAD-bd"/>
</dbReference>
<dbReference type="InterPro" id="IPR036291">
    <property type="entry name" value="NAD(P)-bd_dom_sf"/>
</dbReference>
<gene>
    <name evidence="6 9" type="primary">zwf</name>
    <name evidence="9" type="ORF">COY14_02215</name>
</gene>
<accession>A0A2M7U4C6</accession>
<dbReference type="Pfam" id="PF00479">
    <property type="entry name" value="G6PD_N"/>
    <property type="match status" value="1"/>
</dbReference>
<dbReference type="SUPFAM" id="SSF51735">
    <property type="entry name" value="NAD(P)-binding Rossmann-fold domains"/>
    <property type="match status" value="1"/>
</dbReference>
<evidence type="ECO:0000256" key="6">
    <source>
        <dbReference type="HAMAP-Rule" id="MF_00966"/>
    </source>
</evidence>
<dbReference type="HAMAP" id="MF_00966">
    <property type="entry name" value="G6PD"/>
    <property type="match status" value="1"/>
</dbReference>
<dbReference type="Pfam" id="PF02781">
    <property type="entry name" value="G6PD_C"/>
    <property type="match status" value="1"/>
</dbReference>
<feature type="binding site" evidence="6">
    <location>
        <position position="161"/>
    </location>
    <ligand>
        <name>NADP(+)</name>
        <dbReference type="ChEBI" id="CHEBI:58349"/>
    </ligand>
</feature>
<name>A0A2M7U4C6_9BACT</name>
<evidence type="ECO:0000259" key="8">
    <source>
        <dbReference type="Pfam" id="PF02781"/>
    </source>
</evidence>
<comment type="pathway">
    <text evidence="1 6">Carbohydrate degradation; pentose phosphate pathway; D-ribulose 5-phosphate from D-glucose 6-phosphate (oxidative stage): step 1/3.</text>
</comment>
<dbReference type="Proteomes" id="UP000230027">
    <property type="component" value="Unassembled WGS sequence"/>
</dbReference>
<dbReference type="AlphaFoldDB" id="A0A2M7U4C6"/>
<feature type="binding site" evidence="6">
    <location>
        <position position="343"/>
    </location>
    <ligand>
        <name>substrate</name>
    </ligand>
</feature>
<evidence type="ECO:0000256" key="3">
    <source>
        <dbReference type="ARBA" id="ARBA00022857"/>
    </source>
</evidence>
<feature type="active site" description="Proton acceptor" evidence="6">
    <location>
        <position position="253"/>
    </location>
</feature>
<dbReference type="GO" id="GO:0006006">
    <property type="term" value="P:glucose metabolic process"/>
    <property type="evidence" value="ECO:0007669"/>
    <property type="project" value="UniProtKB-KW"/>
</dbReference>
<dbReference type="UniPathway" id="UPA00115">
    <property type="reaction ID" value="UER00408"/>
</dbReference>
<reference evidence="10" key="1">
    <citation type="submission" date="2017-09" db="EMBL/GenBank/DDBJ databases">
        <title>Depth-based differentiation of microbial function through sediment-hosted aquifers and enrichment of novel symbionts in the deep terrestrial subsurface.</title>
        <authorList>
            <person name="Probst A.J."/>
            <person name="Ladd B."/>
            <person name="Jarett J.K."/>
            <person name="Geller-Mcgrath D.E."/>
            <person name="Sieber C.M.K."/>
            <person name="Emerson J.B."/>
            <person name="Anantharaman K."/>
            <person name="Thomas B.C."/>
            <person name="Malmstrom R."/>
            <person name="Stieglmeier M."/>
            <person name="Klingl A."/>
            <person name="Woyke T."/>
            <person name="Ryan C.M."/>
            <person name="Banfield J.F."/>
        </authorList>
    </citation>
    <scope>NUCLEOTIDE SEQUENCE [LARGE SCALE GENOMIC DNA]</scope>
</reference>
<keyword evidence="2 6" id="KW-0313">Glucose metabolism</keyword>
<feature type="binding site" evidence="6">
    <location>
        <position position="191"/>
    </location>
    <ligand>
        <name>substrate</name>
    </ligand>
</feature>
<comment type="caution">
    <text evidence="6">Lacks conserved residue(s) required for the propagation of feature annotation.</text>
</comment>
<dbReference type="GO" id="GO:0005829">
    <property type="term" value="C:cytosol"/>
    <property type="evidence" value="ECO:0007669"/>
    <property type="project" value="TreeGrafter"/>
</dbReference>
<feature type="domain" description="Glucose-6-phosphate dehydrogenase C-terminal" evidence="8">
    <location>
        <begin position="202"/>
        <end position="467"/>
    </location>
</feature>
<keyword evidence="3 6" id="KW-0521">NADP</keyword>
<evidence type="ECO:0000256" key="1">
    <source>
        <dbReference type="ARBA" id="ARBA00004937"/>
    </source>
</evidence>
<dbReference type="PANTHER" id="PTHR23429">
    <property type="entry name" value="GLUCOSE-6-PHOSPHATE 1-DEHYDROGENASE G6PD"/>
    <property type="match status" value="1"/>
</dbReference>
<feature type="binding site" evidence="6">
    <location>
        <position position="248"/>
    </location>
    <ligand>
        <name>substrate</name>
    </ligand>
</feature>
<feature type="binding site" evidence="6">
    <location>
        <begin position="94"/>
        <end position="95"/>
    </location>
    <ligand>
        <name>NADP(+)</name>
        <dbReference type="ChEBI" id="CHEBI:58349"/>
    </ligand>
</feature>
<dbReference type="GO" id="GO:0009051">
    <property type="term" value="P:pentose-phosphate shunt, oxidative branch"/>
    <property type="evidence" value="ECO:0007669"/>
    <property type="project" value="TreeGrafter"/>
</dbReference>
<dbReference type="InterPro" id="IPR001282">
    <property type="entry name" value="G6P_DH"/>
</dbReference>
<dbReference type="Gene3D" id="3.30.360.10">
    <property type="entry name" value="Dihydrodipicolinate Reductase, domain 2"/>
    <property type="match status" value="1"/>
</dbReference>
<keyword evidence="5 6" id="KW-0119">Carbohydrate metabolism</keyword>
<protein>
    <recommendedName>
        <fullName evidence="6">Glucose-6-phosphate 1-dehydrogenase</fullName>
        <shortName evidence="6">G6PD</shortName>
        <ecNumber evidence="6">1.1.1.49</ecNumber>
    </recommendedName>
</protein>
<feature type="binding site" evidence="6">
    <location>
        <position position="54"/>
    </location>
    <ligand>
        <name>NADP(+)</name>
        <dbReference type="ChEBI" id="CHEBI:58349"/>
    </ligand>
</feature>
<dbReference type="SUPFAM" id="SSF55347">
    <property type="entry name" value="Glyceraldehyde-3-phosphate dehydrogenase-like, C-terminal domain"/>
    <property type="match status" value="1"/>
</dbReference>
<evidence type="ECO:0000256" key="2">
    <source>
        <dbReference type="ARBA" id="ARBA00022526"/>
    </source>
</evidence>
<dbReference type="EC" id="1.1.1.49" evidence="6"/>
<organism evidence="9 10">
    <name type="scientific">Candidatus Roizmanbacteria bacterium CG_4_10_14_0_2_um_filter_36_9</name>
    <dbReference type="NCBI Taxonomy" id="1974823"/>
    <lineage>
        <taxon>Bacteria</taxon>
        <taxon>Candidatus Roizmaniibacteriota</taxon>
    </lineage>
</organism>
<evidence type="ECO:0000259" key="7">
    <source>
        <dbReference type="Pfam" id="PF00479"/>
    </source>
</evidence>